<reference evidence="2" key="2">
    <citation type="submission" date="2017-02" db="EMBL/GenBank/DDBJ databases">
        <title>Sunflower complete genome.</title>
        <authorList>
            <person name="Langlade N."/>
            <person name="Munos S."/>
        </authorList>
    </citation>
    <scope>NUCLEOTIDE SEQUENCE [LARGE SCALE GENOMIC DNA]</scope>
    <source>
        <tissue evidence="2">Leaves</tissue>
    </source>
</reference>
<evidence type="ECO:0000313" key="2">
    <source>
        <dbReference type="EMBL" id="OTG37434.1"/>
    </source>
</evidence>
<evidence type="ECO:0000313" key="3">
    <source>
        <dbReference type="Proteomes" id="UP000215914"/>
    </source>
</evidence>
<dbReference type="AlphaFoldDB" id="A0A251VPP4"/>
<proteinExistence type="predicted"/>
<dbReference type="Gramene" id="mRNA:HanXRQr2_Chr01g0030791">
    <property type="protein sequence ID" value="mRNA:HanXRQr2_Chr01g0030791"/>
    <property type="gene ID" value="HanXRQr2_Chr01g0030791"/>
</dbReference>
<protein>
    <submittedName>
        <fullName evidence="2">Uncharacterized protein</fullName>
    </submittedName>
</protein>
<gene>
    <name evidence="2" type="ORF">HannXRQ_Chr01g0018771</name>
    <name evidence="1" type="ORF">HanXRQr2_Chr01g0030791</name>
</gene>
<organism evidence="2 3">
    <name type="scientific">Helianthus annuus</name>
    <name type="common">Common sunflower</name>
    <dbReference type="NCBI Taxonomy" id="4232"/>
    <lineage>
        <taxon>Eukaryota</taxon>
        <taxon>Viridiplantae</taxon>
        <taxon>Streptophyta</taxon>
        <taxon>Embryophyta</taxon>
        <taxon>Tracheophyta</taxon>
        <taxon>Spermatophyta</taxon>
        <taxon>Magnoliopsida</taxon>
        <taxon>eudicotyledons</taxon>
        <taxon>Gunneridae</taxon>
        <taxon>Pentapetalae</taxon>
        <taxon>asterids</taxon>
        <taxon>campanulids</taxon>
        <taxon>Asterales</taxon>
        <taxon>Asteraceae</taxon>
        <taxon>Asteroideae</taxon>
        <taxon>Heliantheae alliance</taxon>
        <taxon>Heliantheae</taxon>
        <taxon>Helianthus</taxon>
    </lineage>
</organism>
<dbReference type="InParanoid" id="A0A251VPP4"/>
<dbReference type="EMBL" id="MNCJ02000316">
    <property type="protein sequence ID" value="KAF5822769.1"/>
    <property type="molecule type" value="Genomic_DNA"/>
</dbReference>
<reference evidence="1" key="3">
    <citation type="submission" date="2020-06" db="EMBL/GenBank/DDBJ databases">
        <title>Helianthus annuus Genome sequencing and assembly Release 2.</title>
        <authorList>
            <person name="Gouzy J."/>
            <person name="Langlade N."/>
            <person name="Munos S."/>
        </authorList>
    </citation>
    <scope>NUCLEOTIDE SEQUENCE</scope>
    <source>
        <tissue evidence="1">Leaves</tissue>
    </source>
</reference>
<accession>A0A251VPP4</accession>
<evidence type="ECO:0000313" key="1">
    <source>
        <dbReference type="EMBL" id="KAF5822769.1"/>
    </source>
</evidence>
<dbReference type="Proteomes" id="UP000215914">
    <property type="component" value="Chromosome 1"/>
</dbReference>
<dbReference type="EMBL" id="CM007890">
    <property type="protein sequence ID" value="OTG37434.1"/>
    <property type="molecule type" value="Genomic_DNA"/>
</dbReference>
<reference evidence="1 3" key="1">
    <citation type="journal article" date="2017" name="Nature">
        <title>The sunflower genome provides insights into oil metabolism, flowering and Asterid evolution.</title>
        <authorList>
            <person name="Badouin H."/>
            <person name="Gouzy J."/>
            <person name="Grassa C.J."/>
            <person name="Murat F."/>
            <person name="Staton S.E."/>
            <person name="Cottret L."/>
            <person name="Lelandais-Briere C."/>
            <person name="Owens G.L."/>
            <person name="Carrere S."/>
            <person name="Mayjonade B."/>
            <person name="Legrand L."/>
            <person name="Gill N."/>
            <person name="Kane N.C."/>
            <person name="Bowers J.E."/>
            <person name="Hubner S."/>
            <person name="Bellec A."/>
            <person name="Berard A."/>
            <person name="Berges H."/>
            <person name="Blanchet N."/>
            <person name="Boniface M.C."/>
            <person name="Brunel D."/>
            <person name="Catrice O."/>
            <person name="Chaidir N."/>
            <person name="Claudel C."/>
            <person name="Donnadieu C."/>
            <person name="Faraut T."/>
            <person name="Fievet G."/>
            <person name="Helmstetter N."/>
            <person name="King M."/>
            <person name="Knapp S.J."/>
            <person name="Lai Z."/>
            <person name="Le Paslier M.C."/>
            <person name="Lippi Y."/>
            <person name="Lorenzon L."/>
            <person name="Mandel J.R."/>
            <person name="Marage G."/>
            <person name="Marchand G."/>
            <person name="Marquand E."/>
            <person name="Bret-Mestries E."/>
            <person name="Morien E."/>
            <person name="Nambeesan S."/>
            <person name="Nguyen T."/>
            <person name="Pegot-Espagnet P."/>
            <person name="Pouilly N."/>
            <person name="Raftis F."/>
            <person name="Sallet E."/>
            <person name="Schiex T."/>
            <person name="Thomas J."/>
            <person name="Vandecasteele C."/>
            <person name="Vares D."/>
            <person name="Vear F."/>
            <person name="Vautrin S."/>
            <person name="Crespi M."/>
            <person name="Mangin B."/>
            <person name="Burke J.M."/>
            <person name="Salse J."/>
            <person name="Munos S."/>
            <person name="Vincourt P."/>
            <person name="Rieseberg L.H."/>
            <person name="Langlade N.B."/>
        </authorList>
    </citation>
    <scope>NUCLEOTIDE SEQUENCE [LARGE SCALE GENOMIC DNA]</scope>
    <source>
        <strain evidence="3">cv. SF193</strain>
        <tissue evidence="1">Leaves</tissue>
    </source>
</reference>
<keyword evidence="3" id="KW-1185">Reference proteome</keyword>
<sequence>MLKVQSSHHMCECPTPSLSPLSICRSSSPFYLLRKLRSPPASYFPLLSVFRRFKEAKGYVYMN</sequence>
<name>A0A251VPP4_HELAN</name>